<dbReference type="STRING" id="861450.HMPREF0080_01158"/>
<evidence type="ECO:0000256" key="4">
    <source>
        <dbReference type="ARBA" id="ARBA00023004"/>
    </source>
</evidence>
<keyword evidence="5" id="KW-0411">Iron-sulfur</keyword>
<evidence type="ECO:0000256" key="1">
    <source>
        <dbReference type="ARBA" id="ARBA00001966"/>
    </source>
</evidence>
<dbReference type="GO" id="GO:0046872">
    <property type="term" value="F:metal ion binding"/>
    <property type="evidence" value="ECO:0007669"/>
    <property type="project" value="UniProtKB-KW"/>
</dbReference>
<sequence length="165" mass="18297">MSEEKMLDIESMSSKDALGYFLPKVDEDARQAKKEGRLVCWSASVAPPEFCTAMDIAMVYPETHAAGIGARHGSPALLEVAENKGYDQDICSYCRVNMGYMELMKQQAMTGVTPKTLEESPASRVPLPDVVLTCNNICNTLLKWYENHGKRAACSPDQYRLSLQP</sequence>
<gene>
    <name evidence="6" type="ORF">HMPREF0080_01158</name>
</gene>
<keyword evidence="3" id="KW-0479">Metal-binding</keyword>
<comment type="cofactor">
    <cofactor evidence="1">
        <name>[4Fe-4S] cluster</name>
        <dbReference type="ChEBI" id="CHEBI:49883"/>
    </cofactor>
</comment>
<dbReference type="HOGENOM" id="CLU_1607451_0_0_9"/>
<evidence type="ECO:0000256" key="3">
    <source>
        <dbReference type="ARBA" id="ARBA00022723"/>
    </source>
</evidence>
<evidence type="ECO:0000256" key="5">
    <source>
        <dbReference type="ARBA" id="ARBA00023014"/>
    </source>
</evidence>
<dbReference type="PANTHER" id="PTHR30548:SF4">
    <property type="entry name" value="SUBUNIT OF OXYGEN-SENSITIVE 2-HYDROXYISOCAPROYL-COA DEHYDRATASE"/>
    <property type="match status" value="1"/>
</dbReference>
<organism evidence="6 7">
    <name type="scientific">Anaeroglobus geminatus F0357</name>
    <dbReference type="NCBI Taxonomy" id="861450"/>
    <lineage>
        <taxon>Bacteria</taxon>
        <taxon>Bacillati</taxon>
        <taxon>Bacillota</taxon>
        <taxon>Negativicutes</taxon>
        <taxon>Veillonellales</taxon>
        <taxon>Veillonellaceae</taxon>
        <taxon>Anaeroglobus</taxon>
    </lineage>
</organism>
<evidence type="ECO:0000313" key="6">
    <source>
        <dbReference type="EMBL" id="EHM40710.1"/>
    </source>
</evidence>
<proteinExistence type="inferred from homology"/>
<dbReference type="Pfam" id="PF06050">
    <property type="entry name" value="HGD-D"/>
    <property type="match status" value="1"/>
</dbReference>
<keyword evidence="4" id="KW-0408">Iron</keyword>
<protein>
    <submittedName>
        <fullName evidence="6">Uncharacterized protein</fullName>
    </submittedName>
</protein>
<dbReference type="PATRIC" id="fig|861450.3.peg.1075"/>
<evidence type="ECO:0000256" key="2">
    <source>
        <dbReference type="ARBA" id="ARBA00005806"/>
    </source>
</evidence>
<reference evidence="6 7" key="1">
    <citation type="submission" date="2011-08" db="EMBL/GenBank/DDBJ databases">
        <authorList>
            <person name="Weinstock G."/>
            <person name="Sodergren E."/>
            <person name="Clifton S."/>
            <person name="Fulton L."/>
            <person name="Fulton B."/>
            <person name="Courtney L."/>
            <person name="Fronick C."/>
            <person name="Harrison M."/>
            <person name="Strong C."/>
            <person name="Farmer C."/>
            <person name="Delahaunty K."/>
            <person name="Markovic C."/>
            <person name="Hall O."/>
            <person name="Minx P."/>
            <person name="Tomlinson C."/>
            <person name="Mitreva M."/>
            <person name="Hou S."/>
            <person name="Chen J."/>
            <person name="Wollam A."/>
            <person name="Pepin K.H."/>
            <person name="Johnson M."/>
            <person name="Bhonagiri V."/>
            <person name="Zhang X."/>
            <person name="Suruliraj S."/>
            <person name="Warren W."/>
            <person name="Chinwalla A."/>
            <person name="Mardis E.R."/>
            <person name="Wilson R.K."/>
        </authorList>
    </citation>
    <scope>NUCLEOTIDE SEQUENCE [LARGE SCALE GENOMIC DNA]</scope>
    <source>
        <strain evidence="6 7">F0357</strain>
    </source>
</reference>
<dbReference type="GO" id="GO:0051536">
    <property type="term" value="F:iron-sulfur cluster binding"/>
    <property type="evidence" value="ECO:0007669"/>
    <property type="project" value="UniProtKB-KW"/>
</dbReference>
<comment type="caution">
    <text evidence="6">The sequence shown here is derived from an EMBL/GenBank/DDBJ whole genome shotgun (WGS) entry which is preliminary data.</text>
</comment>
<dbReference type="Proteomes" id="UP000005481">
    <property type="component" value="Unassembled WGS sequence"/>
</dbReference>
<dbReference type="PANTHER" id="PTHR30548">
    <property type="entry name" value="2-HYDROXYGLUTARYL-COA DEHYDRATASE, D-COMPONENT-RELATED"/>
    <property type="match status" value="1"/>
</dbReference>
<accession>G9YHM4</accession>
<dbReference type="eggNOG" id="COG1775">
    <property type="taxonomic scope" value="Bacteria"/>
</dbReference>
<dbReference type="GO" id="GO:0016836">
    <property type="term" value="F:hydro-lyase activity"/>
    <property type="evidence" value="ECO:0007669"/>
    <property type="project" value="UniProtKB-ARBA"/>
</dbReference>
<dbReference type="EMBL" id="AGCJ01000043">
    <property type="protein sequence ID" value="EHM40710.1"/>
    <property type="molecule type" value="Genomic_DNA"/>
</dbReference>
<name>G9YHM4_9FIRM</name>
<evidence type="ECO:0000313" key="7">
    <source>
        <dbReference type="Proteomes" id="UP000005481"/>
    </source>
</evidence>
<dbReference type="InterPro" id="IPR010327">
    <property type="entry name" value="FldB/FldC_alpha/beta"/>
</dbReference>
<keyword evidence="7" id="KW-1185">Reference proteome</keyword>
<comment type="similarity">
    <text evidence="2">Belongs to the FldB/FldC dehydratase alpha/beta subunit family.</text>
</comment>
<dbReference type="AlphaFoldDB" id="G9YHM4"/>